<evidence type="ECO:0000313" key="2">
    <source>
        <dbReference type="EMBL" id="PUZ55805.1"/>
    </source>
</evidence>
<proteinExistence type="predicted"/>
<keyword evidence="1" id="KW-1133">Transmembrane helix</keyword>
<feature type="transmembrane region" description="Helical" evidence="1">
    <location>
        <begin position="45"/>
        <end position="72"/>
    </location>
</feature>
<name>A0A2T7DJQ8_9POAL</name>
<protein>
    <submittedName>
        <fullName evidence="2">Uncharacterized protein</fullName>
    </submittedName>
</protein>
<dbReference type="AlphaFoldDB" id="A0A2T7DJQ8"/>
<keyword evidence="1" id="KW-0812">Transmembrane</keyword>
<reference evidence="2 3" key="1">
    <citation type="submission" date="2018-04" db="EMBL/GenBank/DDBJ databases">
        <title>WGS assembly of Panicum hallii var. hallii HAL2.</title>
        <authorList>
            <person name="Lovell J."/>
            <person name="Jenkins J."/>
            <person name="Lowry D."/>
            <person name="Mamidi S."/>
            <person name="Sreedasyam A."/>
            <person name="Weng X."/>
            <person name="Barry K."/>
            <person name="Bonette J."/>
            <person name="Campitelli B."/>
            <person name="Daum C."/>
            <person name="Gordon S."/>
            <person name="Gould B."/>
            <person name="Lipzen A."/>
            <person name="MacQueen A."/>
            <person name="Palacio-Mejia J."/>
            <person name="Plott C."/>
            <person name="Shakirov E."/>
            <person name="Shu S."/>
            <person name="Yoshinaga Y."/>
            <person name="Zane M."/>
            <person name="Rokhsar D."/>
            <person name="Grimwood J."/>
            <person name="Schmutz J."/>
            <person name="Juenger T."/>
        </authorList>
    </citation>
    <scope>NUCLEOTIDE SEQUENCE [LARGE SCALE GENOMIC DNA]</scope>
    <source>
        <strain evidence="3">cv. HAL2</strain>
    </source>
</reference>
<keyword evidence="1" id="KW-0472">Membrane</keyword>
<dbReference type="OrthoDB" id="683358at2759"/>
<dbReference type="EMBL" id="CM009753">
    <property type="protein sequence ID" value="PUZ55805.1"/>
    <property type="molecule type" value="Genomic_DNA"/>
</dbReference>
<dbReference type="STRING" id="1504633.A0A2T7DJQ8"/>
<gene>
    <name evidence="2" type="ORF">GQ55_5G241200</name>
</gene>
<accession>A0A2T7DJQ8</accession>
<dbReference type="Gramene" id="PUZ55805">
    <property type="protein sequence ID" value="PUZ55805"/>
    <property type="gene ID" value="GQ55_5G241200"/>
</dbReference>
<evidence type="ECO:0000256" key="1">
    <source>
        <dbReference type="SAM" id="Phobius"/>
    </source>
</evidence>
<keyword evidence="3" id="KW-1185">Reference proteome</keyword>
<organism evidence="2 3">
    <name type="scientific">Panicum hallii var. hallii</name>
    <dbReference type="NCBI Taxonomy" id="1504633"/>
    <lineage>
        <taxon>Eukaryota</taxon>
        <taxon>Viridiplantae</taxon>
        <taxon>Streptophyta</taxon>
        <taxon>Embryophyta</taxon>
        <taxon>Tracheophyta</taxon>
        <taxon>Spermatophyta</taxon>
        <taxon>Magnoliopsida</taxon>
        <taxon>Liliopsida</taxon>
        <taxon>Poales</taxon>
        <taxon>Poaceae</taxon>
        <taxon>PACMAD clade</taxon>
        <taxon>Panicoideae</taxon>
        <taxon>Panicodae</taxon>
        <taxon>Paniceae</taxon>
        <taxon>Panicinae</taxon>
        <taxon>Panicum</taxon>
        <taxon>Panicum sect. Panicum</taxon>
    </lineage>
</organism>
<sequence length="127" mass="13977">MASLDASGGEVSIRMPSEAANPVCGVLQRKRRSTITKQERRLNSFVLFVASGEWVGNAFGALAFLWATVVLLGGYGKELNDKDFGIAAGIIFIEAFRYPYYMLLCRGGGVSRSCDHLDFHKEFSYIA</sequence>
<dbReference type="Proteomes" id="UP000244336">
    <property type="component" value="Chromosome 5"/>
</dbReference>
<evidence type="ECO:0000313" key="3">
    <source>
        <dbReference type="Proteomes" id="UP000244336"/>
    </source>
</evidence>